<dbReference type="Proteomes" id="UP000029998">
    <property type="component" value="Unassembled WGS sequence"/>
</dbReference>
<gene>
    <name evidence="2" type="ORF">N800_05060</name>
</gene>
<comment type="caution">
    <text evidence="2">The sequence shown here is derived from an EMBL/GenBank/DDBJ whole genome shotgun (WGS) entry which is preliminary data.</text>
</comment>
<keyword evidence="1" id="KW-1133">Transmembrane helix</keyword>
<reference evidence="2 3" key="1">
    <citation type="submission" date="2013-08" db="EMBL/GenBank/DDBJ databases">
        <title>Genome sequencing of Lysobacter.</title>
        <authorList>
            <person name="Zhang S."/>
            <person name="Wang G."/>
        </authorList>
    </citation>
    <scope>NUCLEOTIDE SEQUENCE [LARGE SCALE GENOMIC DNA]</scope>
    <source>
        <strain evidence="2 3">GH1-9</strain>
    </source>
</reference>
<organism evidence="2 3">
    <name type="scientific">Lysobacter daejeonensis GH1-9</name>
    <dbReference type="NCBI Taxonomy" id="1385517"/>
    <lineage>
        <taxon>Bacteria</taxon>
        <taxon>Pseudomonadati</taxon>
        <taxon>Pseudomonadota</taxon>
        <taxon>Gammaproteobacteria</taxon>
        <taxon>Lysobacterales</taxon>
        <taxon>Lysobacteraceae</taxon>
        <taxon>Aerolutibacter</taxon>
    </lineage>
</organism>
<sequence length="103" mass="11753">MHAVSGRLHTLLLDMLRSFLATIIRLRFVILTALLLFGCHDVRQHRGTRTQGLTKRGEVAPKQRLLRFGGHVQPRNGHSIVSFIQDAGIAAKEFKKLHDIRHR</sequence>
<proteinExistence type="predicted"/>
<keyword evidence="3" id="KW-1185">Reference proteome</keyword>
<evidence type="ECO:0000313" key="2">
    <source>
        <dbReference type="EMBL" id="KGM54258.1"/>
    </source>
</evidence>
<evidence type="ECO:0000256" key="1">
    <source>
        <dbReference type="SAM" id="Phobius"/>
    </source>
</evidence>
<name>A0A0A0EVW2_9GAMM</name>
<keyword evidence="1" id="KW-0812">Transmembrane</keyword>
<dbReference type="EMBL" id="AVPU01000015">
    <property type="protein sequence ID" value="KGM54258.1"/>
    <property type="molecule type" value="Genomic_DNA"/>
</dbReference>
<accession>A0A0A0EVW2</accession>
<evidence type="ECO:0000313" key="3">
    <source>
        <dbReference type="Proteomes" id="UP000029998"/>
    </source>
</evidence>
<protein>
    <submittedName>
        <fullName evidence="2">Uncharacterized protein</fullName>
    </submittedName>
</protein>
<feature type="transmembrane region" description="Helical" evidence="1">
    <location>
        <begin position="20"/>
        <end position="39"/>
    </location>
</feature>
<keyword evidence="1" id="KW-0472">Membrane</keyword>
<dbReference type="AlphaFoldDB" id="A0A0A0EVW2"/>